<feature type="transmembrane region" description="Helical" evidence="1">
    <location>
        <begin position="30"/>
        <end position="51"/>
    </location>
</feature>
<dbReference type="EMBL" id="AP022610">
    <property type="protein sequence ID" value="BBZ29793.1"/>
    <property type="molecule type" value="Genomic_DNA"/>
</dbReference>
<evidence type="ECO:0000313" key="2">
    <source>
        <dbReference type="EMBL" id="BBZ29793.1"/>
    </source>
</evidence>
<protein>
    <recommendedName>
        <fullName evidence="4">DUF5666 domain-containing protein</fullName>
    </recommendedName>
</protein>
<dbReference type="Proteomes" id="UP000466517">
    <property type="component" value="Chromosome"/>
</dbReference>
<evidence type="ECO:0008006" key="4">
    <source>
        <dbReference type="Google" id="ProtNLM"/>
    </source>
</evidence>
<dbReference type="KEGG" id="mmag:MMAD_40880"/>
<dbReference type="AlphaFoldDB" id="A0A7I7XL35"/>
<proteinExistence type="predicted"/>
<keyword evidence="1" id="KW-0812">Transmembrane</keyword>
<evidence type="ECO:0000256" key="1">
    <source>
        <dbReference type="SAM" id="Phobius"/>
    </source>
</evidence>
<keyword evidence="1" id="KW-1133">Transmembrane helix</keyword>
<gene>
    <name evidence="2" type="ORF">MMAD_40880</name>
</gene>
<keyword evidence="1" id="KW-0472">Membrane</keyword>
<name>A0A7I7XL35_9MYCO</name>
<sequence>MNFDAIANSQRALTFTVHTRAMQTWDMRKTIGAIVVAAAVAGVGGAAIAAATDAGPHGMPGGMHGPPGGFGGPPPARHADAQPDALHGQYVVSDGHGGYSTVISQIGQITAISPTGVTARSQDGFVQSYVIHEAGGDSAPPFAVNQQVVIDATLEGQTATVTSIHPPLTPGH</sequence>
<evidence type="ECO:0000313" key="3">
    <source>
        <dbReference type="Proteomes" id="UP000466517"/>
    </source>
</evidence>
<reference evidence="2 3" key="1">
    <citation type="journal article" date="2019" name="Emerg. Microbes Infect.">
        <title>Comprehensive subspecies identification of 175 nontuberculous mycobacteria species based on 7547 genomic profiles.</title>
        <authorList>
            <person name="Matsumoto Y."/>
            <person name="Kinjo T."/>
            <person name="Motooka D."/>
            <person name="Nabeya D."/>
            <person name="Jung N."/>
            <person name="Uechi K."/>
            <person name="Horii T."/>
            <person name="Iida T."/>
            <person name="Fujita J."/>
            <person name="Nakamura S."/>
        </authorList>
    </citation>
    <scope>NUCLEOTIDE SEQUENCE [LARGE SCALE GENOMIC DNA]</scope>
    <source>
        <strain evidence="2 3">JCM 13574</strain>
    </source>
</reference>
<organism evidence="2 3">
    <name type="scientific">Mycolicibacterium madagascariense</name>
    <dbReference type="NCBI Taxonomy" id="212765"/>
    <lineage>
        <taxon>Bacteria</taxon>
        <taxon>Bacillati</taxon>
        <taxon>Actinomycetota</taxon>
        <taxon>Actinomycetes</taxon>
        <taxon>Mycobacteriales</taxon>
        <taxon>Mycobacteriaceae</taxon>
        <taxon>Mycolicibacterium</taxon>
    </lineage>
</organism>
<accession>A0A7I7XL35</accession>
<keyword evidence="3" id="KW-1185">Reference proteome</keyword>